<keyword evidence="1" id="KW-1133">Transmembrane helix</keyword>
<evidence type="ECO:0000313" key="3">
    <source>
        <dbReference type="Proteomes" id="UP000002061"/>
    </source>
</evidence>
<accession>D5VTS1</accession>
<keyword evidence="3" id="KW-1185">Reference proteome</keyword>
<dbReference type="Proteomes" id="UP000002061">
    <property type="component" value="Chromosome"/>
</dbReference>
<feature type="transmembrane region" description="Helical" evidence="1">
    <location>
        <begin position="99"/>
        <end position="116"/>
    </location>
</feature>
<proteinExistence type="predicted"/>
<keyword evidence="1" id="KW-0472">Membrane</keyword>
<feature type="transmembrane region" description="Helical" evidence="1">
    <location>
        <begin position="12"/>
        <end position="33"/>
    </location>
</feature>
<reference evidence="2" key="1">
    <citation type="submission" date="2010-04" db="EMBL/GenBank/DDBJ databases">
        <title>Complete sequence of Methanocaldococcus infernus ME.</title>
        <authorList>
            <consortium name="US DOE Joint Genome Institute"/>
            <person name="Lucas S."/>
            <person name="Copeland A."/>
            <person name="Lapidus A."/>
            <person name="Cheng J.-F."/>
            <person name="Bruce D."/>
            <person name="Goodwin L."/>
            <person name="Pitluck S."/>
            <person name="Munk A.C."/>
            <person name="Detter J.C."/>
            <person name="Han C."/>
            <person name="Tapia R."/>
            <person name="Land M."/>
            <person name="Hauser L."/>
            <person name="Kyrpides N."/>
            <person name="Mikhailova N."/>
            <person name="Sieprawska-Lupa M."/>
            <person name="Whitman W.B."/>
            <person name="Woyke T."/>
        </authorList>
    </citation>
    <scope>NUCLEOTIDE SEQUENCE [LARGE SCALE GENOMIC DNA]</scope>
    <source>
        <strain evidence="2">ME</strain>
    </source>
</reference>
<evidence type="ECO:0000256" key="1">
    <source>
        <dbReference type="SAM" id="Phobius"/>
    </source>
</evidence>
<name>D5VTS1_METIM</name>
<dbReference type="KEGG" id="mif:Metin_1324"/>
<feature type="transmembrane region" description="Helical" evidence="1">
    <location>
        <begin position="39"/>
        <end position="57"/>
    </location>
</feature>
<gene>
    <name evidence="2" type="ordered locus">Metin_1324</name>
</gene>
<protein>
    <submittedName>
        <fullName evidence="2">Uncharacterized protein</fullName>
    </submittedName>
</protein>
<dbReference type="AlphaFoldDB" id="D5VTS1"/>
<organism evidence="2 3">
    <name type="scientific">Methanocaldococcus infernus (strain DSM 11812 / JCM 15783 / ME)</name>
    <dbReference type="NCBI Taxonomy" id="573063"/>
    <lineage>
        <taxon>Archaea</taxon>
        <taxon>Methanobacteriati</taxon>
        <taxon>Methanobacteriota</taxon>
        <taxon>Methanomada group</taxon>
        <taxon>Methanococci</taxon>
        <taxon>Methanococcales</taxon>
        <taxon>Methanocaldococcaceae</taxon>
        <taxon>Methanocaldococcus</taxon>
    </lineage>
</organism>
<feature type="transmembrane region" description="Helical" evidence="1">
    <location>
        <begin position="77"/>
        <end position="93"/>
    </location>
</feature>
<keyword evidence="1" id="KW-0812">Transmembrane</keyword>
<dbReference type="STRING" id="573063.Metin_1324"/>
<dbReference type="EMBL" id="CP002009">
    <property type="protein sequence ID" value="ADG13974.1"/>
    <property type="molecule type" value="Genomic_DNA"/>
</dbReference>
<dbReference type="HOGENOM" id="CLU_1976529_0_0_2"/>
<sequence>MYESSNYSGNILLWILFNGFMVVTLSTLFEYLMFYAHDILVRSIFQIFGILVISTFLEYIFQYKILKNKCQISKSKIIYNSVFIALLFYMIIINTDFSTWIFILPVISMIVLFIRYNDYLSFRRRF</sequence>
<evidence type="ECO:0000313" key="2">
    <source>
        <dbReference type="EMBL" id="ADG13974.1"/>
    </source>
</evidence>